<accession>A0A1L2ZN15</accession>
<keyword evidence="6" id="KW-1185">Reference proteome</keyword>
<dbReference type="PROSITE" id="PS50987">
    <property type="entry name" value="HTH_ARSR_2"/>
    <property type="match status" value="1"/>
</dbReference>
<dbReference type="InterPro" id="IPR011991">
    <property type="entry name" value="ArsR-like_HTH"/>
</dbReference>
<proteinExistence type="predicted"/>
<dbReference type="CDD" id="cd00090">
    <property type="entry name" value="HTH_ARSR"/>
    <property type="match status" value="1"/>
</dbReference>
<keyword evidence="1" id="KW-0805">Transcription regulation</keyword>
<dbReference type="Proteomes" id="UP000183530">
    <property type="component" value="Chromosome"/>
</dbReference>
<dbReference type="EMBL" id="CP018135">
    <property type="protein sequence ID" value="APF40815.1"/>
    <property type="molecule type" value="Genomic_DNA"/>
</dbReference>
<reference evidence="5 6" key="1">
    <citation type="submission" date="2016-11" db="EMBL/GenBank/DDBJ databases">
        <title>Genome sequencing of Zhihengliuella aestuarii B18 antagonistic to Plasmodiophora brassicae.</title>
        <authorList>
            <person name="Luo Y."/>
        </authorList>
    </citation>
    <scope>NUCLEOTIDE SEQUENCE [LARGE SCALE GENOMIC DNA]</scope>
    <source>
        <strain evidence="5 6">B18</strain>
    </source>
</reference>
<dbReference type="Pfam" id="PF01022">
    <property type="entry name" value="HTH_5"/>
    <property type="match status" value="1"/>
</dbReference>
<dbReference type="Gene3D" id="1.10.10.10">
    <property type="entry name" value="Winged helix-like DNA-binding domain superfamily/Winged helix DNA-binding domain"/>
    <property type="match status" value="1"/>
</dbReference>
<evidence type="ECO:0000256" key="3">
    <source>
        <dbReference type="ARBA" id="ARBA00023163"/>
    </source>
</evidence>
<dbReference type="STRING" id="556325.BHE16_07100"/>
<evidence type="ECO:0000256" key="1">
    <source>
        <dbReference type="ARBA" id="ARBA00023015"/>
    </source>
</evidence>
<dbReference type="GO" id="GO:0003677">
    <property type="term" value="F:DNA binding"/>
    <property type="evidence" value="ECO:0007669"/>
    <property type="project" value="UniProtKB-KW"/>
</dbReference>
<dbReference type="InterPro" id="IPR036390">
    <property type="entry name" value="WH_DNA-bd_sf"/>
</dbReference>
<gene>
    <name evidence="5" type="ORF">BHE16_07100</name>
</gene>
<dbReference type="InterPro" id="IPR051011">
    <property type="entry name" value="Metal_resp_trans_reg"/>
</dbReference>
<sequence>MDPQSEFVELAAEVFGILSDPTRIRIILCLRRSGEMSVNALAEEVGKSASGVSQHLARLRMTRIVSTRQDGTRVLYQLTDEHASRLVNEAILQAEHSVANGILPPHHH</sequence>
<dbReference type="PRINTS" id="PR00778">
    <property type="entry name" value="HTHARSR"/>
</dbReference>
<dbReference type="RefSeq" id="WP_071894292.1">
    <property type="nucleotide sequence ID" value="NZ_CP018135.1"/>
</dbReference>
<dbReference type="SUPFAM" id="SSF46785">
    <property type="entry name" value="Winged helix' DNA-binding domain"/>
    <property type="match status" value="1"/>
</dbReference>
<dbReference type="InterPro" id="IPR001845">
    <property type="entry name" value="HTH_ArsR_DNA-bd_dom"/>
</dbReference>
<dbReference type="PANTHER" id="PTHR43132:SF8">
    <property type="entry name" value="HTH-TYPE TRANSCRIPTIONAL REGULATOR KMTR"/>
    <property type="match status" value="1"/>
</dbReference>
<evidence type="ECO:0000256" key="2">
    <source>
        <dbReference type="ARBA" id="ARBA00023125"/>
    </source>
</evidence>
<keyword evidence="3" id="KW-0804">Transcription</keyword>
<evidence type="ECO:0000313" key="6">
    <source>
        <dbReference type="Proteomes" id="UP000183530"/>
    </source>
</evidence>
<keyword evidence="2" id="KW-0238">DNA-binding</keyword>
<organism evidence="5 6">
    <name type="scientific">Neomicrococcus aestuarii</name>
    <dbReference type="NCBI Taxonomy" id="556325"/>
    <lineage>
        <taxon>Bacteria</taxon>
        <taxon>Bacillati</taxon>
        <taxon>Actinomycetota</taxon>
        <taxon>Actinomycetes</taxon>
        <taxon>Micrococcales</taxon>
        <taxon>Micrococcaceae</taxon>
        <taxon>Neomicrococcus</taxon>
    </lineage>
</organism>
<evidence type="ECO:0000259" key="4">
    <source>
        <dbReference type="PROSITE" id="PS50987"/>
    </source>
</evidence>
<dbReference type="PANTHER" id="PTHR43132">
    <property type="entry name" value="ARSENICAL RESISTANCE OPERON REPRESSOR ARSR-RELATED"/>
    <property type="match status" value="1"/>
</dbReference>
<feature type="domain" description="HTH arsR-type" evidence="4">
    <location>
        <begin position="3"/>
        <end position="98"/>
    </location>
</feature>
<dbReference type="NCBIfam" id="NF033788">
    <property type="entry name" value="HTH_metalloreg"/>
    <property type="match status" value="1"/>
</dbReference>
<dbReference type="KEGG" id="nae:BHE16_07100"/>
<dbReference type="SMART" id="SM00418">
    <property type="entry name" value="HTH_ARSR"/>
    <property type="match status" value="1"/>
</dbReference>
<dbReference type="AlphaFoldDB" id="A0A1L2ZN15"/>
<dbReference type="OrthoDB" id="9810923at2"/>
<dbReference type="GO" id="GO:0003700">
    <property type="term" value="F:DNA-binding transcription factor activity"/>
    <property type="evidence" value="ECO:0007669"/>
    <property type="project" value="InterPro"/>
</dbReference>
<dbReference type="InterPro" id="IPR036388">
    <property type="entry name" value="WH-like_DNA-bd_sf"/>
</dbReference>
<name>A0A1L2ZN15_9MICC</name>
<evidence type="ECO:0000313" key="5">
    <source>
        <dbReference type="EMBL" id="APF40815.1"/>
    </source>
</evidence>
<protein>
    <submittedName>
        <fullName evidence="5">Transcriptional regulator</fullName>
    </submittedName>
</protein>